<protein>
    <recommendedName>
        <fullName evidence="5">Fibronectin type-III domain-containing protein</fullName>
    </recommendedName>
</protein>
<evidence type="ECO:0000256" key="4">
    <source>
        <dbReference type="SAM" id="MobiDB-lite"/>
    </source>
</evidence>
<feature type="compositionally biased region" description="Polar residues" evidence="4">
    <location>
        <begin position="1907"/>
        <end position="1924"/>
    </location>
</feature>
<dbReference type="InterPro" id="IPR050964">
    <property type="entry name" value="Striated_Muscle_Regulatory"/>
</dbReference>
<accession>A0A0U3QRX9</accession>
<dbReference type="EMBL" id="CP013747">
    <property type="protein sequence ID" value="ALV43172.1"/>
    <property type="molecule type" value="Genomic_DNA"/>
</dbReference>
<feature type="compositionally biased region" description="Low complexity" evidence="4">
    <location>
        <begin position="1540"/>
        <end position="1560"/>
    </location>
</feature>
<dbReference type="PROSITE" id="PS50853">
    <property type="entry name" value="FN3"/>
    <property type="match status" value="3"/>
</dbReference>
<dbReference type="Gene3D" id="2.60.40.10">
    <property type="entry name" value="Immunoglobulins"/>
    <property type="match status" value="3"/>
</dbReference>
<reference evidence="6 7" key="1">
    <citation type="submission" date="2015-12" db="EMBL/GenBank/DDBJ databases">
        <authorList>
            <person name="Shamseldin A."/>
            <person name="Moawad H."/>
            <person name="Abd El-Rahim W.M."/>
            <person name="Sadowsky M.J."/>
        </authorList>
    </citation>
    <scope>NUCLEOTIDE SEQUENCE [LARGE SCALE GENOMIC DNA]</scope>
    <source>
        <strain evidence="6 7">Ar51</strain>
    </source>
</reference>
<gene>
    <name evidence="6" type="ORF">AU252_20075</name>
</gene>
<keyword evidence="2" id="KW-0378">Hydrolase</keyword>
<dbReference type="Proteomes" id="UP000065151">
    <property type="component" value="Chromosome"/>
</dbReference>
<evidence type="ECO:0000259" key="5">
    <source>
        <dbReference type="PROSITE" id="PS50853"/>
    </source>
</evidence>
<keyword evidence="3" id="KW-0119">Carbohydrate metabolism</keyword>
<evidence type="ECO:0000256" key="1">
    <source>
        <dbReference type="ARBA" id="ARBA00022737"/>
    </source>
</evidence>
<dbReference type="SMART" id="SM00060">
    <property type="entry name" value="FN3"/>
    <property type="match status" value="5"/>
</dbReference>
<dbReference type="STRING" id="121292.AU252_20075"/>
<dbReference type="Pfam" id="PF00041">
    <property type="entry name" value="fn3"/>
    <property type="match status" value="3"/>
</dbReference>
<feature type="region of interest" description="Disordered" evidence="4">
    <location>
        <begin position="1907"/>
        <end position="1931"/>
    </location>
</feature>
<organism evidence="6">
    <name type="scientific">Pseudarthrobacter sulfonivorans</name>
    <dbReference type="NCBI Taxonomy" id="121292"/>
    <lineage>
        <taxon>Bacteria</taxon>
        <taxon>Bacillati</taxon>
        <taxon>Actinomycetota</taxon>
        <taxon>Actinomycetes</taxon>
        <taxon>Micrococcales</taxon>
        <taxon>Micrococcaceae</taxon>
        <taxon>Pseudarthrobacter</taxon>
    </lineage>
</organism>
<proteinExistence type="predicted"/>
<dbReference type="PANTHER" id="PTHR13817:SF73">
    <property type="entry name" value="FIBRONECTIN TYPE-III DOMAIN-CONTAINING PROTEIN"/>
    <property type="match status" value="1"/>
</dbReference>
<feature type="region of interest" description="Disordered" evidence="4">
    <location>
        <begin position="1824"/>
        <end position="1849"/>
    </location>
</feature>
<dbReference type="NCBIfam" id="NF012211">
    <property type="entry name" value="tand_rpt_95"/>
    <property type="match status" value="2"/>
</dbReference>
<feature type="compositionally biased region" description="Acidic residues" evidence="4">
    <location>
        <begin position="371"/>
        <end position="381"/>
    </location>
</feature>
<dbReference type="PANTHER" id="PTHR13817">
    <property type="entry name" value="TITIN"/>
    <property type="match status" value="1"/>
</dbReference>
<dbReference type="KEGG" id="psul:AU252_20075"/>
<dbReference type="Pfam" id="PF17963">
    <property type="entry name" value="Big_9"/>
    <property type="match status" value="9"/>
</dbReference>
<dbReference type="InterPro" id="IPR003961">
    <property type="entry name" value="FN3_dom"/>
</dbReference>
<feature type="domain" description="Fibronectin type-III" evidence="5">
    <location>
        <begin position="1651"/>
        <end position="1749"/>
    </location>
</feature>
<dbReference type="GO" id="GO:0016798">
    <property type="term" value="F:hydrolase activity, acting on glycosyl bonds"/>
    <property type="evidence" value="ECO:0007669"/>
    <property type="project" value="UniProtKB-KW"/>
</dbReference>
<evidence type="ECO:0000313" key="7">
    <source>
        <dbReference type="Proteomes" id="UP000065151"/>
    </source>
</evidence>
<dbReference type="Gene3D" id="2.60.40.2810">
    <property type="match status" value="1"/>
</dbReference>
<keyword evidence="1" id="KW-0677">Repeat</keyword>
<keyword evidence="2" id="KW-0326">Glycosidase</keyword>
<dbReference type="CDD" id="cd00063">
    <property type="entry name" value="FN3"/>
    <property type="match status" value="3"/>
</dbReference>
<sequence length="2024" mass="209067">MSFLGARGKSLCAVALLTALSLVITLCAFIYEGHKTTDVELNDGGVWVTKPASLLVGHLNYQAQVLDSGLKSKSSEVELLQSGNTVLTHDRANATLNAVDPANVILGTDIKVSPSAVLALGGQTVAALDAATGKIFSTVADQLSSLTMDTGAEPLAELGANATITVGTDGTIRAASSENGQVMTIPVTGQGAFGAPSQETLQGITPESKLSVAAVGSQTVVFDSHTSTLFLPGGKSVKVDNAEGAVLQQSGPDNDSVVIATATGLVTQPLDGGQAVITDTGAKGSAIAPVHLRGCSYAAWNGSGKYVRDCRGESDDLLKDLEKTQTRSELVFRVNRDVVVLNDLSSGVVWLVNQNMVMANNWDDVKPLPDKDDEEQEEDSPTESLSNSLPKREDQNRVPVAQDDQLGVRPGRTIILSVLDNDNDPDGDLLTARVVGEGPKIGSVQPIYGGKALQIDVRDEASGTDGFRYKISDGRGGEAEASVSLTVTAAGSNKAPVQKRIPSLVLEQGGTGTMNVLGDWTDPDGDDLFLAAAATSGTGDLEFSADGVVTYKATGDVLGPQEMSIVVSDGQDSSDGTMRVDVRAVGTTKPIANPDHVTIIAGQAGTVTPLLNDVSPSGSPLRLAKVDESAGLTLTPDYSAGTFVVTAASPGTYYVQYLATDGPGSALGLVRVDVQEASAGSLPPIAVRDVALLPVGRDTLVDVLQNDSDPAGGILVVQSVSVPAQSGLNVAVLEHRVLRISDLSGIAGPTSIGYTVSNGALTAKGEVLVIPVPAPSKLQPPVAVDDTATVRAGDVVSIPVLDNDHHPNGDTISLDPDLIQPFIDPNDGDMFIAENSLKFRAGNTAKTVYATYEVVDSLGQKDSGYVTIRIVGPNAETNTPPRPLDATARVLAGSTVRIPISMNQIDPDGDSVELLGQVSAPVKGRIVEVGASWLVYEAFEDSAGTDTFTYSVRDRLGAEAQATVLVGISLPSASNQKPYPVKDVYTVRPGRQVVVPVLVNDTDPDGDVLSLVADGLDVPAGMQARVVSSRVLVDAPESPGIFTIRYRVQDTWGAEADGVLQVTVSADAKLEAPIARDDRVPAAEIAGKQSVTVQVLANDEDPDGVASQLRVGVKDASATVLADGVVEVQLQPTAQTVVYTVTDADGLTASAFVFVPGSDRSRPSLKLPIKPVEVKSGEPVTISLADYVNVGEGKTPRITVAESVKAAHSNGEPLVKDESHLVYTSVQDYAGADAVSFEVTDGNGPDDPTGTKAVLSLPITVLSPSNRPPTFVGGSVEVAPGESAQRVSLAAMSKDNDPGDLERLAFKVTGGVPAGVTAAVEGQELLVSAAKETSKGTSGTIQIEVTDGKSNPVTGIVEVKVTGSTRPLATATDDVLTDAQQGKPSSVAVLANDTNPFPDQALKLVSAMVETGTGTATVSGTEVVVTPGGDFVGTMVVRYRIADATGDPEREVDGRIRLTVKGKPDAPSTPSVASIQDRTVVLSWAPASNNGAEITGYTVKSAQGFSQACATTTCTLSGLTNDVEYTFTVTAKNSVGESQPSPASAPARPDARPTAPAAPTLKYGDKQIEVSWPTPASPGSAVSSYTVEISGAFAGASQRTATGNSVTWTGLDNGSSYQFRVQAHNKAPQPSEWGPYGGDPVNSVPAGIPGAPGTPTTERLSPVGSQAQLRVSWAAANPNGDPVSGYSLNVLRGGAVVQTVAVPAGQLSQAVSVDTSSTDYTFTVTARNKAGASNASAPSAPRRAFVPPGAPTNVVATAGDNQVSVTYTPGSANGANANEISYQFSVSGGAWRSDWVNNRITAGVPNNGQYSIAVRGVTTLDGERYEGSPSAPSNSVAPYGPIGQPGVTANGNSQTVTFNWSAPARNGRDIVSMEVNVDGGGWSGVGVGSGSREVGNGYSQTHSIQVRATDAAGQSSTNSASARSQDPPPKEAWISRGQNYTGNAYNVVVNTRNFPAGNYRYTCRADGSPGGWPNGTNMAPVYFPANGSVQLNCWTDYGGQGHEWIEVEIIGVMTTTRYQGQGAW</sequence>
<feature type="domain" description="Fibronectin type-III" evidence="5">
    <location>
        <begin position="1466"/>
        <end position="1554"/>
    </location>
</feature>
<feature type="domain" description="Fibronectin type-III" evidence="5">
    <location>
        <begin position="1555"/>
        <end position="1646"/>
    </location>
</feature>
<dbReference type="GO" id="GO:0000272">
    <property type="term" value="P:polysaccharide catabolic process"/>
    <property type="evidence" value="ECO:0007669"/>
    <property type="project" value="UniProtKB-KW"/>
</dbReference>
<dbReference type="SUPFAM" id="SSF49265">
    <property type="entry name" value="Fibronectin type III"/>
    <property type="match status" value="2"/>
</dbReference>
<evidence type="ECO:0000256" key="3">
    <source>
        <dbReference type="ARBA" id="ARBA00023326"/>
    </source>
</evidence>
<keyword evidence="3" id="KW-0624">Polysaccharide degradation</keyword>
<feature type="region of interest" description="Disordered" evidence="4">
    <location>
        <begin position="1533"/>
        <end position="1564"/>
    </location>
</feature>
<feature type="region of interest" description="Disordered" evidence="4">
    <location>
        <begin position="363"/>
        <end position="404"/>
    </location>
</feature>
<dbReference type="InterPro" id="IPR013783">
    <property type="entry name" value="Ig-like_fold"/>
</dbReference>
<dbReference type="InterPro" id="IPR036116">
    <property type="entry name" value="FN3_sf"/>
</dbReference>
<evidence type="ECO:0000313" key="6">
    <source>
        <dbReference type="EMBL" id="ALV43172.1"/>
    </source>
</evidence>
<evidence type="ECO:0000256" key="2">
    <source>
        <dbReference type="ARBA" id="ARBA00023295"/>
    </source>
</evidence>
<name>A0A0U3QRX9_9MICC</name>